<proteinExistence type="predicted"/>
<comment type="caution">
    <text evidence="2">The sequence shown here is derived from an EMBL/GenBank/DDBJ whole genome shotgun (WGS) entry which is preliminary data.</text>
</comment>
<evidence type="ECO:0000313" key="3">
    <source>
        <dbReference type="Proteomes" id="UP000544090"/>
    </source>
</evidence>
<evidence type="ECO:0000256" key="1">
    <source>
        <dbReference type="SAM" id="MobiDB-lite"/>
    </source>
</evidence>
<accession>A0A7X6HFM5</accession>
<evidence type="ECO:0000313" key="2">
    <source>
        <dbReference type="EMBL" id="NKX56269.1"/>
    </source>
</evidence>
<evidence type="ECO:0008006" key="4">
    <source>
        <dbReference type="Google" id="ProtNLM"/>
    </source>
</evidence>
<protein>
    <recommendedName>
        <fullName evidence="4">Recombination endonuclease VII</fullName>
    </recommendedName>
</protein>
<dbReference type="Proteomes" id="UP000544090">
    <property type="component" value="Unassembled WGS sequence"/>
</dbReference>
<dbReference type="Gene3D" id="3.40.1800.10">
    <property type="entry name" value="His-Me finger endonucleases"/>
    <property type="match status" value="1"/>
</dbReference>
<dbReference type="InterPro" id="IPR038563">
    <property type="entry name" value="Endonuclease_7_sf"/>
</dbReference>
<sequence length="335" mass="38027">MDELEAKAGSQRPKGYSDLSYPARNMRAMETTCIRLARSGEGVCGRRAVKVPERLCRYHFGEYLAEQGITCVGPGSDGEELCRRNVYTRRSRLCVSHRNQKAAGEELRPIRHTNPPGVKTPCRFPDCGRPAKAHGLCSAHDAQSRSGDGTLKPCVVRRPERRSTFYRVDGLKECGMCLRLLPEEEFQDSKHFKDAKMWHCRRCAADFHLRRTFGITIDRYEEMLAEQGGVCARCKQPETNGKRLSVDHNRKCCPTYKSCGRCVRRLLCHRCNWIVGRAEESAELLRNLAAYIEEWDEKLGWVDGVNLKTASATELANHAQTGPQAVWLKVRGRQE</sequence>
<dbReference type="InterPro" id="IPR044925">
    <property type="entry name" value="His-Me_finger_sf"/>
</dbReference>
<reference evidence="2 3" key="1">
    <citation type="submission" date="2020-04" db="EMBL/GenBank/DDBJ databases">
        <title>Arthrobacter sp. nov.</title>
        <authorList>
            <person name="Liu S."/>
        </authorList>
    </citation>
    <scope>NUCLEOTIDE SEQUENCE [LARGE SCALE GENOMIC DNA]</scope>
    <source>
        <strain evidence="2 3">E918</strain>
    </source>
</reference>
<dbReference type="InterPro" id="IPR004211">
    <property type="entry name" value="Endonuclease_7"/>
</dbReference>
<name>A0A7X6HFM5_9MICC</name>
<organism evidence="2 3">
    <name type="scientific">Arthrobacter mobilis</name>
    <dbReference type="NCBI Taxonomy" id="2724944"/>
    <lineage>
        <taxon>Bacteria</taxon>
        <taxon>Bacillati</taxon>
        <taxon>Actinomycetota</taxon>
        <taxon>Actinomycetes</taxon>
        <taxon>Micrococcales</taxon>
        <taxon>Micrococcaceae</taxon>
        <taxon>Arthrobacter</taxon>
    </lineage>
</organism>
<keyword evidence="3" id="KW-1185">Reference proteome</keyword>
<dbReference type="EMBL" id="JAAZSQ010000021">
    <property type="protein sequence ID" value="NKX56269.1"/>
    <property type="molecule type" value="Genomic_DNA"/>
</dbReference>
<dbReference type="SUPFAM" id="SSF54060">
    <property type="entry name" value="His-Me finger endonucleases"/>
    <property type="match status" value="1"/>
</dbReference>
<dbReference type="Pfam" id="PF02945">
    <property type="entry name" value="Endonuclease_7"/>
    <property type="match status" value="1"/>
</dbReference>
<dbReference type="RefSeq" id="WP_168488412.1">
    <property type="nucleotide sequence ID" value="NZ_JAAZSQ010000021.1"/>
</dbReference>
<feature type="region of interest" description="Disordered" evidence="1">
    <location>
        <begin position="1"/>
        <end position="20"/>
    </location>
</feature>
<dbReference type="AlphaFoldDB" id="A0A7X6HFM5"/>
<gene>
    <name evidence="2" type="ORF">HGG74_17390</name>
</gene>